<dbReference type="Proteomes" id="UP001302126">
    <property type="component" value="Unassembled WGS sequence"/>
</dbReference>
<feature type="compositionally biased region" description="Low complexity" evidence="1">
    <location>
        <begin position="14"/>
        <end position="30"/>
    </location>
</feature>
<keyword evidence="2" id="KW-1133">Transmembrane helix</keyword>
<name>A0AAN6X531_9PEZI</name>
<gene>
    <name evidence="3" type="ORF">QBC35DRAFT_484784</name>
</gene>
<feature type="transmembrane region" description="Helical" evidence="2">
    <location>
        <begin position="67"/>
        <end position="87"/>
    </location>
</feature>
<sequence>MAPNKTAKGKARLTPTASKTKKASSSSVPKPFKRAPDTLKPLLDTLPPNNAYVIHIDNRPVEFKRKIFSVPVGMNLAVVALLIWRMWVVVPWYVDIITSTLGYENATTVRAADLTNTEYAWVITRRGLSFFFDFIMAIFVWPWPYEFVFGAPAIGRGSPVRWRWAVGFHDREIYVRRSRPWYQSLGDDFLFAGEDAKSPFWVTIREATSSLLLSEKTGYLMMDGKWDLDWAGMVTATKLVDSKKIPLDTFTLLVLVQHQKYDDGNWLVMDLGPNGAVTGEDGDETEDEKRRKVFAFRNALEGIGQGDLFYRWIEIMQFEADRPGGFTPERQIDAAKQIRELFKSKGIDFDEFWAQSVKV</sequence>
<evidence type="ECO:0000313" key="3">
    <source>
        <dbReference type="EMBL" id="KAK4192272.1"/>
    </source>
</evidence>
<dbReference type="AlphaFoldDB" id="A0AAN6X531"/>
<accession>A0AAN6X531</accession>
<evidence type="ECO:0000256" key="2">
    <source>
        <dbReference type="SAM" id="Phobius"/>
    </source>
</evidence>
<organism evidence="3 4">
    <name type="scientific">Podospora australis</name>
    <dbReference type="NCBI Taxonomy" id="1536484"/>
    <lineage>
        <taxon>Eukaryota</taxon>
        <taxon>Fungi</taxon>
        <taxon>Dikarya</taxon>
        <taxon>Ascomycota</taxon>
        <taxon>Pezizomycotina</taxon>
        <taxon>Sordariomycetes</taxon>
        <taxon>Sordariomycetidae</taxon>
        <taxon>Sordariales</taxon>
        <taxon>Podosporaceae</taxon>
        <taxon>Podospora</taxon>
    </lineage>
</organism>
<feature type="region of interest" description="Disordered" evidence="1">
    <location>
        <begin position="1"/>
        <end position="36"/>
    </location>
</feature>
<dbReference type="EMBL" id="MU864355">
    <property type="protein sequence ID" value="KAK4192272.1"/>
    <property type="molecule type" value="Genomic_DNA"/>
</dbReference>
<keyword evidence="2" id="KW-0472">Membrane</keyword>
<evidence type="ECO:0000256" key="1">
    <source>
        <dbReference type="SAM" id="MobiDB-lite"/>
    </source>
</evidence>
<keyword evidence="2" id="KW-0812">Transmembrane</keyword>
<protein>
    <submittedName>
        <fullName evidence="3">Uncharacterized protein</fullName>
    </submittedName>
</protein>
<comment type="caution">
    <text evidence="3">The sequence shown here is derived from an EMBL/GenBank/DDBJ whole genome shotgun (WGS) entry which is preliminary data.</text>
</comment>
<proteinExistence type="predicted"/>
<keyword evidence="4" id="KW-1185">Reference proteome</keyword>
<reference evidence="3" key="2">
    <citation type="submission" date="2023-05" db="EMBL/GenBank/DDBJ databases">
        <authorList>
            <consortium name="Lawrence Berkeley National Laboratory"/>
            <person name="Steindorff A."/>
            <person name="Hensen N."/>
            <person name="Bonometti L."/>
            <person name="Westerberg I."/>
            <person name="Brannstrom I.O."/>
            <person name="Guillou S."/>
            <person name="Cros-Aarteil S."/>
            <person name="Calhoun S."/>
            <person name="Haridas S."/>
            <person name="Kuo A."/>
            <person name="Mondo S."/>
            <person name="Pangilinan J."/>
            <person name="Riley R."/>
            <person name="Labutti K."/>
            <person name="Andreopoulos B."/>
            <person name="Lipzen A."/>
            <person name="Chen C."/>
            <person name="Yanf M."/>
            <person name="Daum C."/>
            <person name="Ng V."/>
            <person name="Clum A."/>
            <person name="Ohm R."/>
            <person name="Martin F."/>
            <person name="Silar P."/>
            <person name="Natvig D."/>
            <person name="Lalanne C."/>
            <person name="Gautier V."/>
            <person name="Ament-Velasquez S.L."/>
            <person name="Kruys A."/>
            <person name="Hutchinson M.I."/>
            <person name="Powell A.J."/>
            <person name="Barry K."/>
            <person name="Miller A.N."/>
            <person name="Grigoriev I.V."/>
            <person name="Debuchy R."/>
            <person name="Gladieux P."/>
            <person name="Thoren M.H."/>
            <person name="Johannesson H."/>
        </authorList>
    </citation>
    <scope>NUCLEOTIDE SEQUENCE</scope>
    <source>
        <strain evidence="3">PSN309</strain>
    </source>
</reference>
<evidence type="ECO:0000313" key="4">
    <source>
        <dbReference type="Proteomes" id="UP001302126"/>
    </source>
</evidence>
<reference evidence="3" key="1">
    <citation type="journal article" date="2023" name="Mol. Phylogenet. Evol.">
        <title>Genome-scale phylogeny and comparative genomics of the fungal order Sordariales.</title>
        <authorList>
            <person name="Hensen N."/>
            <person name="Bonometti L."/>
            <person name="Westerberg I."/>
            <person name="Brannstrom I.O."/>
            <person name="Guillou S."/>
            <person name="Cros-Aarteil S."/>
            <person name="Calhoun S."/>
            <person name="Haridas S."/>
            <person name="Kuo A."/>
            <person name="Mondo S."/>
            <person name="Pangilinan J."/>
            <person name="Riley R."/>
            <person name="LaButti K."/>
            <person name="Andreopoulos B."/>
            <person name="Lipzen A."/>
            <person name="Chen C."/>
            <person name="Yan M."/>
            <person name="Daum C."/>
            <person name="Ng V."/>
            <person name="Clum A."/>
            <person name="Steindorff A."/>
            <person name="Ohm R.A."/>
            <person name="Martin F."/>
            <person name="Silar P."/>
            <person name="Natvig D.O."/>
            <person name="Lalanne C."/>
            <person name="Gautier V."/>
            <person name="Ament-Velasquez S.L."/>
            <person name="Kruys A."/>
            <person name="Hutchinson M.I."/>
            <person name="Powell A.J."/>
            <person name="Barry K."/>
            <person name="Miller A.N."/>
            <person name="Grigoriev I.V."/>
            <person name="Debuchy R."/>
            <person name="Gladieux P."/>
            <person name="Hiltunen Thoren M."/>
            <person name="Johannesson H."/>
        </authorList>
    </citation>
    <scope>NUCLEOTIDE SEQUENCE</scope>
    <source>
        <strain evidence="3">PSN309</strain>
    </source>
</reference>